<comment type="subcellular location">
    <subcellularLocation>
        <location evidence="1 6">Bacterial flagellum basal body</location>
    </subcellularLocation>
</comment>
<evidence type="ECO:0000256" key="2">
    <source>
        <dbReference type="ARBA" id="ARBA00009677"/>
    </source>
</evidence>
<keyword evidence="4 6" id="KW-0975">Bacterial flagellum</keyword>
<dbReference type="InterPro" id="IPR019776">
    <property type="entry name" value="Flagellar_basal_body_rod_CS"/>
</dbReference>
<accession>A0A840VNK2</accession>
<comment type="similarity">
    <text evidence="2">Belongs to the flagella basal body rod proteins family.</text>
</comment>
<keyword evidence="8" id="KW-0969">Cilium</keyword>
<dbReference type="RefSeq" id="WP_183266759.1">
    <property type="nucleotide sequence ID" value="NZ_JACHFJ010000009.1"/>
</dbReference>
<evidence type="ECO:0000256" key="3">
    <source>
        <dbReference type="ARBA" id="ARBA00017941"/>
    </source>
</evidence>
<dbReference type="PROSITE" id="PS00588">
    <property type="entry name" value="FLAGELLA_BB_ROD"/>
    <property type="match status" value="1"/>
</dbReference>
<dbReference type="InterPro" id="IPR006299">
    <property type="entry name" value="FlgC"/>
</dbReference>
<dbReference type="PANTHER" id="PTHR30435">
    <property type="entry name" value="FLAGELLAR PROTEIN"/>
    <property type="match status" value="1"/>
</dbReference>
<evidence type="ECO:0000256" key="6">
    <source>
        <dbReference type="RuleBase" id="RU362062"/>
    </source>
</evidence>
<keyword evidence="8" id="KW-0966">Cell projection</keyword>
<evidence type="ECO:0000256" key="5">
    <source>
        <dbReference type="ARBA" id="ARBA00025933"/>
    </source>
</evidence>
<sequence length="150" mass="15701">MSSDIFSIVGSALDAQNMRMGAIASNLANVDSITPPGQQPYRAHELVFSAAPLAGSDYNGTGTDLAEGTDSADLGVQVANTVQSNANPVQKYDPGNPYANAQGYVTGSNVSQVDEMVNLIDSTNSYSASVAMLEQTSRIDQQMISSFQVS</sequence>
<keyword evidence="9" id="KW-1185">Reference proteome</keyword>
<dbReference type="GO" id="GO:0030694">
    <property type="term" value="C:bacterial-type flagellum basal body, rod"/>
    <property type="evidence" value="ECO:0007669"/>
    <property type="project" value="UniProtKB-UniRule"/>
</dbReference>
<evidence type="ECO:0000256" key="1">
    <source>
        <dbReference type="ARBA" id="ARBA00004117"/>
    </source>
</evidence>
<evidence type="ECO:0000259" key="7">
    <source>
        <dbReference type="Pfam" id="PF06429"/>
    </source>
</evidence>
<protein>
    <recommendedName>
        <fullName evidence="3 6">Flagellar basal-body rod protein FlgC</fullName>
    </recommendedName>
</protein>
<dbReference type="InterPro" id="IPR010930">
    <property type="entry name" value="Flg_bb/hook_C_dom"/>
</dbReference>
<dbReference type="Pfam" id="PF06429">
    <property type="entry name" value="Flg_bbr_C"/>
    <property type="match status" value="1"/>
</dbReference>
<feature type="domain" description="Flagellar basal-body/hook protein C-terminal" evidence="7">
    <location>
        <begin position="101"/>
        <end position="144"/>
    </location>
</feature>
<name>A0A840VNK2_9PROT</name>
<gene>
    <name evidence="8" type="ORF">HNP71_002004</name>
</gene>
<reference evidence="8 9" key="1">
    <citation type="submission" date="2020-08" db="EMBL/GenBank/DDBJ databases">
        <title>Genomic Encyclopedia of Type Strains, Phase IV (KMG-IV): sequencing the most valuable type-strain genomes for metagenomic binning, comparative biology and taxonomic classification.</title>
        <authorList>
            <person name="Goeker M."/>
        </authorList>
    </citation>
    <scope>NUCLEOTIDE SEQUENCE [LARGE SCALE GENOMIC DNA]</scope>
    <source>
        <strain evidence="8 9">DSM 27026</strain>
    </source>
</reference>
<evidence type="ECO:0000313" key="8">
    <source>
        <dbReference type="EMBL" id="MBB5373739.1"/>
    </source>
</evidence>
<dbReference type="AlphaFoldDB" id="A0A840VNK2"/>
<dbReference type="PANTHER" id="PTHR30435:SF2">
    <property type="entry name" value="FLAGELLAR BASAL-BODY ROD PROTEIN FLGC"/>
    <property type="match status" value="1"/>
</dbReference>
<evidence type="ECO:0000313" key="9">
    <source>
        <dbReference type="Proteomes" id="UP000553706"/>
    </source>
</evidence>
<dbReference type="NCBIfam" id="TIGR01395">
    <property type="entry name" value="FlgC"/>
    <property type="match status" value="1"/>
</dbReference>
<dbReference type="EMBL" id="JACHFJ010000009">
    <property type="protein sequence ID" value="MBB5373739.1"/>
    <property type="molecule type" value="Genomic_DNA"/>
</dbReference>
<comment type="caution">
    <text evidence="8">The sequence shown here is derived from an EMBL/GenBank/DDBJ whole genome shotgun (WGS) entry which is preliminary data.</text>
</comment>
<dbReference type="Proteomes" id="UP000553706">
    <property type="component" value="Unassembled WGS sequence"/>
</dbReference>
<dbReference type="GO" id="GO:0071978">
    <property type="term" value="P:bacterial-type flagellum-dependent swarming motility"/>
    <property type="evidence" value="ECO:0007669"/>
    <property type="project" value="TreeGrafter"/>
</dbReference>
<organism evidence="8 9">
    <name type="scientific">Acidocella aromatica</name>
    <dbReference type="NCBI Taxonomy" id="1303579"/>
    <lineage>
        <taxon>Bacteria</taxon>
        <taxon>Pseudomonadati</taxon>
        <taxon>Pseudomonadota</taxon>
        <taxon>Alphaproteobacteria</taxon>
        <taxon>Acetobacterales</taxon>
        <taxon>Acidocellaceae</taxon>
        <taxon>Acidocella</taxon>
    </lineage>
</organism>
<keyword evidence="8" id="KW-0282">Flagellum</keyword>
<comment type="subunit">
    <text evidence="5 6">The basal body constitutes a major portion of the flagellar organelle and consists of four rings (L,P,S, and M) mounted on a central rod. The rod consists of about 26 subunits of FlgG in the distal portion, and FlgB, FlgC and FlgF are thought to build up the proximal portion of the rod with about 6 subunits each.</text>
</comment>
<proteinExistence type="inferred from homology"/>
<evidence type="ECO:0000256" key="4">
    <source>
        <dbReference type="ARBA" id="ARBA00023143"/>
    </source>
</evidence>